<organism evidence="1 2">
    <name type="scientific">Penicillium chrysogenum</name>
    <name type="common">Penicillium notatum</name>
    <dbReference type="NCBI Taxonomy" id="5076"/>
    <lineage>
        <taxon>Eukaryota</taxon>
        <taxon>Fungi</taxon>
        <taxon>Dikarya</taxon>
        <taxon>Ascomycota</taxon>
        <taxon>Pezizomycotina</taxon>
        <taxon>Eurotiomycetes</taxon>
        <taxon>Eurotiomycetidae</taxon>
        <taxon>Eurotiales</taxon>
        <taxon>Aspergillaceae</taxon>
        <taxon>Penicillium</taxon>
        <taxon>Penicillium chrysogenum species complex</taxon>
    </lineage>
</organism>
<dbReference type="EMBL" id="JAPVEB010000001">
    <property type="protein sequence ID" value="KAJ5282661.1"/>
    <property type="molecule type" value="Genomic_DNA"/>
</dbReference>
<gene>
    <name evidence="1" type="ORF">N7505_000641</name>
</gene>
<reference evidence="1 2" key="1">
    <citation type="journal article" date="2023" name="IMA Fungus">
        <title>Comparative genomic study of the Penicillium genus elucidates a diverse pangenome and 15 lateral gene transfer events.</title>
        <authorList>
            <person name="Petersen C."/>
            <person name="Sorensen T."/>
            <person name="Nielsen M.R."/>
            <person name="Sondergaard T.E."/>
            <person name="Sorensen J.L."/>
            <person name="Fitzpatrick D.A."/>
            <person name="Frisvad J.C."/>
            <person name="Nielsen K.L."/>
        </authorList>
    </citation>
    <scope>NUCLEOTIDE SEQUENCE [LARGE SCALE GENOMIC DNA]</scope>
    <source>
        <strain evidence="1 2">IBT 3361</strain>
    </source>
</reference>
<comment type="caution">
    <text evidence="1">The sequence shown here is derived from an EMBL/GenBank/DDBJ whole genome shotgun (WGS) entry which is preliminary data.</text>
</comment>
<dbReference type="Proteomes" id="UP001220256">
    <property type="component" value="Unassembled WGS sequence"/>
</dbReference>
<name>A0ABQ8WX63_PENCH</name>
<protein>
    <submittedName>
        <fullName evidence="1">Uncharacterized protein</fullName>
    </submittedName>
</protein>
<proteinExistence type="predicted"/>
<keyword evidence="2" id="KW-1185">Reference proteome</keyword>
<accession>A0ABQ8WX63</accession>
<evidence type="ECO:0000313" key="1">
    <source>
        <dbReference type="EMBL" id="KAJ5282661.1"/>
    </source>
</evidence>
<evidence type="ECO:0000313" key="2">
    <source>
        <dbReference type="Proteomes" id="UP001220256"/>
    </source>
</evidence>
<sequence>MALVRTHVAREKDPDADCTDRKGTVLTRYVLVRIPGRRVAAGERNKMKLERIEEMIDPQDMYLCRPHADP</sequence>